<keyword evidence="1" id="KW-0812">Transmembrane</keyword>
<evidence type="ECO:0000313" key="2">
    <source>
        <dbReference type="EMBL" id="MDU0809458.1"/>
    </source>
</evidence>
<evidence type="ECO:0000256" key="1">
    <source>
        <dbReference type="SAM" id="Phobius"/>
    </source>
</evidence>
<name>A0ABU3TUD6_9BACT</name>
<sequence length="73" mass="8756">MSRSEKLSLFIAIGFLIIWILDLNSPTPKEIQGMFWQEIGYHYSWLMFAVGCLFYYQFARNERISKEDKNKKN</sequence>
<keyword evidence="1" id="KW-0472">Membrane</keyword>
<keyword evidence="1" id="KW-1133">Transmembrane helix</keyword>
<evidence type="ECO:0008006" key="4">
    <source>
        <dbReference type="Google" id="ProtNLM"/>
    </source>
</evidence>
<organism evidence="2 3">
    <name type="scientific">Aquirufa regiilacus</name>
    <dbReference type="NCBI Taxonomy" id="3024868"/>
    <lineage>
        <taxon>Bacteria</taxon>
        <taxon>Pseudomonadati</taxon>
        <taxon>Bacteroidota</taxon>
        <taxon>Cytophagia</taxon>
        <taxon>Cytophagales</taxon>
        <taxon>Flectobacillaceae</taxon>
        <taxon>Aquirufa</taxon>
    </lineage>
</organism>
<evidence type="ECO:0000313" key="3">
    <source>
        <dbReference type="Proteomes" id="UP001249959"/>
    </source>
</evidence>
<proteinExistence type="predicted"/>
<keyword evidence="3" id="KW-1185">Reference proteome</keyword>
<dbReference type="Proteomes" id="UP001249959">
    <property type="component" value="Unassembled WGS sequence"/>
</dbReference>
<dbReference type="EMBL" id="JAVNWW010000005">
    <property type="protein sequence ID" value="MDU0809458.1"/>
    <property type="molecule type" value="Genomic_DNA"/>
</dbReference>
<comment type="caution">
    <text evidence="2">The sequence shown here is derived from an EMBL/GenBank/DDBJ whole genome shotgun (WGS) entry which is preliminary data.</text>
</comment>
<feature type="transmembrane region" description="Helical" evidence="1">
    <location>
        <begin position="7"/>
        <end position="23"/>
    </location>
</feature>
<feature type="transmembrane region" description="Helical" evidence="1">
    <location>
        <begin position="43"/>
        <end position="59"/>
    </location>
</feature>
<gene>
    <name evidence="2" type="ORF">PQG45_10455</name>
</gene>
<dbReference type="RefSeq" id="WP_315576796.1">
    <property type="nucleotide sequence ID" value="NZ_JARDXH010000005.1"/>
</dbReference>
<protein>
    <recommendedName>
        <fullName evidence="4">DUF3311 domain-containing protein</fullName>
    </recommendedName>
</protein>
<reference evidence="2 3" key="1">
    <citation type="submission" date="2023-09" db="EMBL/GenBank/DDBJ databases">
        <title>Aquirufa genomes.</title>
        <authorList>
            <person name="Pitt A."/>
        </authorList>
    </citation>
    <scope>NUCLEOTIDE SEQUENCE [LARGE SCALE GENOMIC DNA]</scope>
    <source>
        <strain evidence="2 3">LEOWEIH-7C</strain>
    </source>
</reference>
<accession>A0ABU3TUD6</accession>